<dbReference type="Pfam" id="PF04954">
    <property type="entry name" value="SIP"/>
    <property type="match status" value="1"/>
</dbReference>
<keyword evidence="3" id="KW-1185">Reference proteome</keyword>
<dbReference type="GO" id="GO:0016491">
    <property type="term" value="F:oxidoreductase activity"/>
    <property type="evidence" value="ECO:0007669"/>
    <property type="project" value="InterPro"/>
</dbReference>
<dbReference type="InterPro" id="IPR039374">
    <property type="entry name" value="SIP_fam"/>
</dbReference>
<sequence length="266" mass="28789">MPTAPQLVTAEVARTVRLSPSFQRVTLRGGNLDDFEWGGFDHWFRLFIPPKAGMPLTLPPVTGRVWWKPYLAMPDEVRPHYSNYTVSDVRRGENGSEMDIDVVLHWDHDGNLSGGVAMWAATAEPGSPVGFLDQGLLFDRPEDATEVHVISDETGLPAIRGILRDLDASVTGTAIIEVAASGDVEELAAPAGVEVIWIPREAPHEVPGARALAALAARPAPDVSAYAFVVGESTLATEGRRVLHRAGLPKSRITFSGFWKHSLVAS</sequence>
<reference evidence="2 3" key="1">
    <citation type="submission" date="2020-07" db="EMBL/GenBank/DDBJ databases">
        <title>Sequencing the genomes of 1000 actinobacteria strains.</title>
        <authorList>
            <person name="Klenk H.-P."/>
        </authorList>
    </citation>
    <scope>NUCLEOTIDE SEQUENCE [LARGE SCALE GENOMIC DNA]</scope>
    <source>
        <strain evidence="2 3">DSM 27576</strain>
    </source>
</reference>
<dbReference type="Gene3D" id="3.40.50.80">
    <property type="entry name" value="Nucleotide-binding domain of ferredoxin-NADP reductase (FNR) module"/>
    <property type="match status" value="1"/>
</dbReference>
<comment type="caution">
    <text evidence="2">The sequence shown here is derived from an EMBL/GenBank/DDBJ whole genome shotgun (WGS) entry which is preliminary data.</text>
</comment>
<dbReference type="CDD" id="cd06193">
    <property type="entry name" value="siderophore_interacting"/>
    <property type="match status" value="1"/>
</dbReference>
<evidence type="ECO:0000259" key="1">
    <source>
        <dbReference type="PROSITE" id="PS51384"/>
    </source>
</evidence>
<dbReference type="PANTHER" id="PTHR30157">
    <property type="entry name" value="FERRIC REDUCTASE, NADPH-DEPENDENT"/>
    <property type="match status" value="1"/>
</dbReference>
<evidence type="ECO:0000313" key="3">
    <source>
        <dbReference type="Proteomes" id="UP000526083"/>
    </source>
</evidence>
<accession>A0A7W3PKQ2</accession>
<gene>
    <name evidence="2" type="ORF">FHX48_000405</name>
</gene>
<name>A0A7W3PKQ2_9MICO</name>
<dbReference type="InterPro" id="IPR007037">
    <property type="entry name" value="SIP_rossman_dom"/>
</dbReference>
<dbReference type="InterPro" id="IPR017927">
    <property type="entry name" value="FAD-bd_FR_type"/>
</dbReference>
<dbReference type="AlphaFoldDB" id="A0A7W3PKQ2"/>
<organism evidence="2 3">
    <name type="scientific">Microbacterium halimionae</name>
    <dbReference type="NCBI Taxonomy" id="1526413"/>
    <lineage>
        <taxon>Bacteria</taxon>
        <taxon>Bacillati</taxon>
        <taxon>Actinomycetota</taxon>
        <taxon>Actinomycetes</taxon>
        <taxon>Micrococcales</taxon>
        <taxon>Microbacteriaceae</taxon>
        <taxon>Microbacterium</taxon>
    </lineage>
</organism>
<feature type="domain" description="FAD-binding FR-type" evidence="1">
    <location>
        <begin position="5"/>
        <end position="141"/>
    </location>
</feature>
<protein>
    <submittedName>
        <fullName evidence="2">NADPH-dependent ferric siderophore reductase</fullName>
    </submittedName>
</protein>
<dbReference type="InterPro" id="IPR039261">
    <property type="entry name" value="FNR_nucleotide-bd"/>
</dbReference>
<dbReference type="PANTHER" id="PTHR30157:SF0">
    <property type="entry name" value="NADPH-DEPENDENT FERRIC-CHELATE REDUCTASE"/>
    <property type="match status" value="1"/>
</dbReference>
<dbReference type="RefSeq" id="WP_208387850.1">
    <property type="nucleotide sequence ID" value="NZ_JAAOZB010000001.1"/>
</dbReference>
<dbReference type="Gene3D" id="2.40.30.10">
    <property type="entry name" value="Translation factors"/>
    <property type="match status" value="1"/>
</dbReference>
<proteinExistence type="predicted"/>
<evidence type="ECO:0000313" key="2">
    <source>
        <dbReference type="EMBL" id="MBA8815353.1"/>
    </source>
</evidence>
<dbReference type="InterPro" id="IPR013113">
    <property type="entry name" value="SIP_FAD-bd"/>
</dbReference>
<dbReference type="EMBL" id="JACGWY010000001">
    <property type="protein sequence ID" value="MBA8815353.1"/>
    <property type="molecule type" value="Genomic_DNA"/>
</dbReference>
<dbReference type="Pfam" id="PF08021">
    <property type="entry name" value="FAD_binding_9"/>
    <property type="match status" value="1"/>
</dbReference>
<dbReference type="PROSITE" id="PS51384">
    <property type="entry name" value="FAD_FR"/>
    <property type="match status" value="1"/>
</dbReference>
<dbReference type="Proteomes" id="UP000526083">
    <property type="component" value="Unassembled WGS sequence"/>
</dbReference>